<evidence type="ECO:0000313" key="2">
    <source>
        <dbReference type="EMBL" id="AYD89490.1"/>
    </source>
</evidence>
<dbReference type="SUPFAM" id="SSF53335">
    <property type="entry name" value="S-adenosyl-L-methionine-dependent methyltransferases"/>
    <property type="match status" value="1"/>
</dbReference>
<evidence type="ECO:0000313" key="3">
    <source>
        <dbReference type="Proteomes" id="UP000273001"/>
    </source>
</evidence>
<dbReference type="EMBL" id="CP032514">
    <property type="protein sequence ID" value="AYD89490.1"/>
    <property type="molecule type" value="Genomic_DNA"/>
</dbReference>
<sequence length="372" mass="39507">MTAVRYFHPDRIGNGAGRLLYRALTDSGYIDVLSSLLHRDQPQRALRDLLTDLPEELQAACTLLQLGGSVPAGALPGRLSSALAGLEPAGLVSTEHGMLRLRGLCLSVQDGLLYFSDLPARRQNLYYGTDSLALASRLQVYPGPDRRVLDVCAGPGIQGLLSSRSGASVTFVEANPLALSLCRCNVRLNGLQGQAEFVGRPVEELHGDGRYDYVFANPPLIPVPGPVDYPFVGDGGPDGLAVTRKILATAVPLLAEGGRLTTIGMSSGSGQHSAVEGLVHQASQEWEGLSLCLVLLGQIDLGEGSAWLHSMRDSVALYGGPDMPAEELLELYREHCGTAVYTYALSVVNSGASSTTIIGPVDSTSGQTRWWV</sequence>
<dbReference type="GO" id="GO:0032259">
    <property type="term" value="P:methylation"/>
    <property type="evidence" value="ECO:0007669"/>
    <property type="project" value="UniProtKB-KW"/>
</dbReference>
<name>A0ABN5PMG0_9ACTO</name>
<evidence type="ECO:0000259" key="1">
    <source>
        <dbReference type="Pfam" id="PF05175"/>
    </source>
</evidence>
<dbReference type="CDD" id="cd02440">
    <property type="entry name" value="AdoMet_MTases"/>
    <property type="match status" value="1"/>
</dbReference>
<dbReference type="InterPro" id="IPR007848">
    <property type="entry name" value="Small_mtfrase_dom"/>
</dbReference>
<dbReference type="GO" id="GO:0008168">
    <property type="term" value="F:methyltransferase activity"/>
    <property type="evidence" value="ECO:0007669"/>
    <property type="project" value="UniProtKB-KW"/>
</dbReference>
<feature type="domain" description="Methyltransferase small" evidence="1">
    <location>
        <begin position="132"/>
        <end position="265"/>
    </location>
</feature>
<dbReference type="Gene3D" id="3.40.50.150">
    <property type="entry name" value="Vaccinia Virus protein VP39"/>
    <property type="match status" value="1"/>
</dbReference>
<protein>
    <submittedName>
        <fullName evidence="2">Class I SAM-dependent methyltransferase</fullName>
    </submittedName>
</protein>
<reference evidence="2 3" key="1">
    <citation type="submission" date="2018-09" db="EMBL/GenBank/DDBJ databases">
        <authorList>
            <person name="Li J."/>
        </authorList>
    </citation>
    <scope>NUCLEOTIDE SEQUENCE [LARGE SCALE GENOMIC DNA]</scope>
    <source>
        <strain evidence="2 3">2129</strain>
    </source>
</reference>
<dbReference type="InterPro" id="IPR029063">
    <property type="entry name" value="SAM-dependent_MTases_sf"/>
</dbReference>
<keyword evidence="2" id="KW-0489">Methyltransferase</keyword>
<dbReference type="RefSeq" id="WP_120204017.1">
    <property type="nucleotide sequence ID" value="NZ_CP032514.1"/>
</dbReference>
<gene>
    <name evidence="2" type="ORF">D5R93_04405</name>
</gene>
<keyword evidence="2" id="KW-0808">Transferase</keyword>
<dbReference type="Proteomes" id="UP000273001">
    <property type="component" value="Chromosome"/>
</dbReference>
<proteinExistence type="predicted"/>
<organism evidence="2 3">
    <name type="scientific">Actinomyces lilanjuaniae</name>
    <dbReference type="NCBI Taxonomy" id="2321394"/>
    <lineage>
        <taxon>Bacteria</taxon>
        <taxon>Bacillati</taxon>
        <taxon>Actinomycetota</taxon>
        <taxon>Actinomycetes</taxon>
        <taxon>Actinomycetales</taxon>
        <taxon>Actinomycetaceae</taxon>
        <taxon>Actinomyces</taxon>
    </lineage>
</organism>
<keyword evidence="3" id="KW-1185">Reference proteome</keyword>
<dbReference type="Pfam" id="PF05175">
    <property type="entry name" value="MTS"/>
    <property type="match status" value="1"/>
</dbReference>
<accession>A0ABN5PMG0</accession>